<dbReference type="EMBL" id="RYFG02000023">
    <property type="protein sequence ID" value="TRX01024.1"/>
    <property type="molecule type" value="Genomic_DNA"/>
</dbReference>
<sequence>MLFITESDLTACTEADANCIAAAGLVDKSFSAVAAAWLATLATKLPLPVVDAAASVDEASCAALSGETFWTAGFMNILAAVVKTDCVCVGALD</sequence>
<organism evidence="1 2">
    <name type="scientific">Candidatus Methylobacter oryzae</name>
    <dbReference type="NCBI Taxonomy" id="2497749"/>
    <lineage>
        <taxon>Bacteria</taxon>
        <taxon>Pseudomonadati</taxon>
        <taxon>Pseudomonadota</taxon>
        <taxon>Gammaproteobacteria</taxon>
        <taxon>Methylococcales</taxon>
        <taxon>Methylococcaceae</taxon>
        <taxon>Methylobacter</taxon>
    </lineage>
</organism>
<proteinExistence type="predicted"/>
<name>A0ABY3CFC5_9GAMM</name>
<evidence type="ECO:0000313" key="1">
    <source>
        <dbReference type="EMBL" id="TRX01024.1"/>
    </source>
</evidence>
<gene>
    <name evidence="1" type="ORF">EKO24_004445</name>
</gene>
<keyword evidence="2" id="KW-1185">Reference proteome</keyword>
<comment type="caution">
    <text evidence="1">The sequence shown here is derived from an EMBL/GenBank/DDBJ whole genome shotgun (WGS) entry which is preliminary data.</text>
</comment>
<accession>A0ABY3CFC5</accession>
<dbReference type="RefSeq" id="WP_127028298.1">
    <property type="nucleotide sequence ID" value="NZ_RYFG02000023.1"/>
</dbReference>
<reference evidence="1 2" key="1">
    <citation type="journal article" date="2019" name="Antonie Van Leeuwenhoek">
        <title>Description of 'Ca. Methylobacter oryzae' KRF1, a novel species from the environmentally important Methylobacter clade 2.</title>
        <authorList>
            <person name="Khatri K."/>
            <person name="Mohite J.A."/>
            <person name="Pandit P.S."/>
            <person name="Bahulikar R."/>
            <person name="Rahalkar M.C."/>
        </authorList>
    </citation>
    <scope>NUCLEOTIDE SEQUENCE [LARGE SCALE GENOMIC DNA]</scope>
    <source>
        <strain evidence="1 2">KRF1</strain>
    </source>
</reference>
<protein>
    <submittedName>
        <fullName evidence="1">Uncharacterized protein</fullName>
    </submittedName>
</protein>
<evidence type="ECO:0000313" key="2">
    <source>
        <dbReference type="Proteomes" id="UP000733744"/>
    </source>
</evidence>
<dbReference type="Proteomes" id="UP000733744">
    <property type="component" value="Unassembled WGS sequence"/>
</dbReference>